<dbReference type="InParanoid" id="A0A2G5DJW5"/>
<reference evidence="3 4" key="1">
    <citation type="submission" date="2017-09" db="EMBL/GenBank/DDBJ databases">
        <title>WGS assembly of Aquilegia coerulea Goldsmith.</title>
        <authorList>
            <person name="Hodges S."/>
            <person name="Kramer E."/>
            <person name="Nordborg M."/>
            <person name="Tomkins J."/>
            <person name="Borevitz J."/>
            <person name="Derieg N."/>
            <person name="Yan J."/>
            <person name="Mihaltcheva S."/>
            <person name="Hayes R.D."/>
            <person name="Rokhsar D."/>
        </authorList>
    </citation>
    <scope>NUCLEOTIDE SEQUENCE [LARGE SCALE GENOMIC DNA]</scope>
    <source>
        <strain evidence="4">cv. Goldsmith</strain>
    </source>
</reference>
<keyword evidence="1" id="KW-0649">Protein kinase inhibitor</keyword>
<proteinExistence type="predicted"/>
<dbReference type="InterPro" id="IPR040389">
    <property type="entry name" value="SMR"/>
</dbReference>
<evidence type="ECO:0000313" key="3">
    <source>
        <dbReference type="EMBL" id="PIA43557.1"/>
    </source>
</evidence>
<dbReference type="GO" id="GO:0032875">
    <property type="term" value="P:regulation of DNA endoreduplication"/>
    <property type="evidence" value="ECO:0007669"/>
    <property type="project" value="InterPro"/>
</dbReference>
<keyword evidence="2" id="KW-0131">Cell cycle</keyword>
<gene>
    <name evidence="3" type="ORF">AQUCO_01900151v1</name>
</gene>
<organism evidence="3 4">
    <name type="scientific">Aquilegia coerulea</name>
    <name type="common">Rocky mountain columbine</name>
    <dbReference type="NCBI Taxonomy" id="218851"/>
    <lineage>
        <taxon>Eukaryota</taxon>
        <taxon>Viridiplantae</taxon>
        <taxon>Streptophyta</taxon>
        <taxon>Embryophyta</taxon>
        <taxon>Tracheophyta</taxon>
        <taxon>Spermatophyta</taxon>
        <taxon>Magnoliopsida</taxon>
        <taxon>Ranunculales</taxon>
        <taxon>Ranunculaceae</taxon>
        <taxon>Thalictroideae</taxon>
        <taxon>Aquilegia</taxon>
    </lineage>
</organism>
<dbReference type="AlphaFoldDB" id="A0A2G5DJW5"/>
<dbReference type="STRING" id="218851.A0A2G5DJW5"/>
<dbReference type="PANTHER" id="PTHR33142">
    <property type="entry name" value="CYCLIN-DEPENDENT PROTEIN KINASE INHIBITOR SMR13"/>
    <property type="match status" value="1"/>
</dbReference>
<dbReference type="PANTHER" id="PTHR33142:SF89">
    <property type="entry name" value="CYCLIN-DEPENDENT PROTEIN KINASE INHIBITOR SMR2"/>
    <property type="match status" value="1"/>
</dbReference>
<keyword evidence="4" id="KW-1185">Reference proteome</keyword>
<dbReference type="Proteomes" id="UP000230069">
    <property type="component" value="Unassembled WGS sequence"/>
</dbReference>
<protein>
    <submittedName>
        <fullName evidence="3">Uncharacterized protein</fullName>
    </submittedName>
</protein>
<evidence type="ECO:0000256" key="1">
    <source>
        <dbReference type="ARBA" id="ARBA00023013"/>
    </source>
</evidence>
<dbReference type="OrthoDB" id="662905at2759"/>
<dbReference type="GO" id="GO:0004860">
    <property type="term" value="F:protein kinase inhibitor activity"/>
    <property type="evidence" value="ECO:0007669"/>
    <property type="project" value="UniProtKB-KW"/>
</dbReference>
<dbReference type="EMBL" id="KZ305036">
    <property type="protein sequence ID" value="PIA43557.1"/>
    <property type="molecule type" value="Genomic_DNA"/>
</dbReference>
<evidence type="ECO:0000313" key="4">
    <source>
        <dbReference type="Proteomes" id="UP000230069"/>
    </source>
</evidence>
<sequence>MSTSVEFRSPLPEIHLRPIIDIPTRQSDEDECRTPTSSEYKIPLIETCPPAPRKRRKLMLCKRKLWSEMQFFETDGQDKIDSFFRCSYNLSQNIKKRSCPNT</sequence>
<evidence type="ECO:0000256" key="2">
    <source>
        <dbReference type="ARBA" id="ARBA00023306"/>
    </source>
</evidence>
<name>A0A2G5DJW5_AQUCA</name>
<accession>A0A2G5DJW5</accession>